<dbReference type="SUPFAM" id="SSF53474">
    <property type="entry name" value="alpha/beta-Hydrolases"/>
    <property type="match status" value="1"/>
</dbReference>
<evidence type="ECO:0000313" key="8">
    <source>
        <dbReference type="Proteomes" id="UP000481858"/>
    </source>
</evidence>
<gene>
    <name evidence="7" type="ORF">GQX73_g6556</name>
</gene>
<dbReference type="PANTHER" id="PTHR43248:SF25">
    <property type="entry name" value="AB HYDROLASE-1 DOMAIN-CONTAINING PROTEIN-RELATED"/>
    <property type="match status" value="1"/>
</dbReference>
<dbReference type="InterPro" id="IPR000073">
    <property type="entry name" value="AB_hydrolase_1"/>
</dbReference>
<evidence type="ECO:0008006" key="9">
    <source>
        <dbReference type="Google" id="ProtNLM"/>
    </source>
</evidence>
<accession>A0A7C8MN25</accession>
<dbReference type="OrthoDB" id="425534at2759"/>
<dbReference type="InterPro" id="IPR051601">
    <property type="entry name" value="Serine_prot/Carboxylest_S33"/>
</dbReference>
<keyword evidence="4" id="KW-0812">Transmembrane</keyword>
<comment type="caution">
    <text evidence="7">The sequence shown here is derived from an EMBL/GenBank/DDBJ whole genome shotgun (WGS) entry which is preliminary data.</text>
</comment>
<feature type="domain" description="AB hydrolase-1" evidence="5">
    <location>
        <begin position="272"/>
        <end position="448"/>
    </location>
</feature>
<evidence type="ECO:0000256" key="1">
    <source>
        <dbReference type="ARBA" id="ARBA00010088"/>
    </source>
</evidence>
<sequence length="755" mass="83593">MSSKIVEDVKTGVKGIHGAGEALRGNLLSATDQAFDNNQNHPDTAASKLKNETIAEKGKRDVQAVDDRLAEHEKKREARKLNHNGLGAADNGAGAARGTGARRIAVERHWTARITPHLGLGTTRMSTAGVDKMAYGGMQQLELGPKANVLLRRSYLQLWPAWWHLANAIALVLFATGFVLYQFHENARITSPPTASQKSQTSSRSSYQQADAQEWIMIEPTRDLLWHSCYNGAYDCARLDLPMDWLDPSDEERVALAVIRLRATETDDYRGPVIFNPGGPGGSGVFSLIDHGASLQTIIGRNHDLISFDPRGIGATLPRIECWDTAEQRQLWDLQDVGVVDAHPGTVYDVYARAAALSQQCEAHMTGKSNILRHVGTASHARDMLEILHRLGEEKLKYWGFSYGTVIGGVFAAMYPDKIERLVSDGNVDIREWHDQAYINFLRDTDKVMDAFYDFCKKAGPGGCDLYADTPELIKRRIENLLKKIRKYPVIVTPDGSFSTAGSNMPQLITWSHIRRLTSAALYRPIFLFKKYATALAALENGDGRPFYNLNNNLYSSEEPPPSICSTETIPAVMPRLEEGNNEAFPAIMCSDLPPINQTAEEFVGFAQQLTEISKSAGDVNALFRLACIGRTIRPKWRFDGPFEGNTSFPILYVNNIADNVAPLVSARNNSQGFPGSVILVQNSYGHTSLTAASTCTATYIHDYFQHGELPQPGTICEPDYYPFQDASPQSEDELAVSLHELSRAKWGFASRWNV</sequence>
<evidence type="ECO:0000259" key="6">
    <source>
        <dbReference type="Pfam" id="PF08386"/>
    </source>
</evidence>
<dbReference type="InParanoid" id="A0A7C8MN25"/>
<keyword evidence="2" id="KW-0378">Hydrolase</keyword>
<evidence type="ECO:0000256" key="3">
    <source>
        <dbReference type="SAM" id="MobiDB-lite"/>
    </source>
</evidence>
<comment type="similarity">
    <text evidence="1">Belongs to the peptidase S33 family.</text>
</comment>
<evidence type="ECO:0000256" key="4">
    <source>
        <dbReference type="SAM" id="Phobius"/>
    </source>
</evidence>
<protein>
    <recommendedName>
        <fullName evidence="9">AB hydrolase-1 domain-containing protein</fullName>
    </recommendedName>
</protein>
<keyword evidence="8" id="KW-1185">Reference proteome</keyword>
<dbReference type="PANTHER" id="PTHR43248">
    <property type="entry name" value="2-SUCCINYL-6-HYDROXY-2,4-CYCLOHEXADIENE-1-CARBOXYLATE SYNTHASE"/>
    <property type="match status" value="1"/>
</dbReference>
<feature type="compositionally biased region" description="Basic and acidic residues" evidence="3">
    <location>
        <begin position="57"/>
        <end position="80"/>
    </location>
</feature>
<keyword evidence="4" id="KW-1133">Transmembrane helix</keyword>
<name>A0A7C8MN25_9PEZI</name>
<dbReference type="GO" id="GO:0016787">
    <property type="term" value="F:hydrolase activity"/>
    <property type="evidence" value="ECO:0007669"/>
    <property type="project" value="UniProtKB-KW"/>
</dbReference>
<feature type="domain" description="Peptidase S33 tripeptidyl aminopeptidase-like C-terminal" evidence="6">
    <location>
        <begin position="623"/>
        <end position="717"/>
    </location>
</feature>
<dbReference type="AlphaFoldDB" id="A0A7C8MN25"/>
<keyword evidence="4" id="KW-0472">Membrane</keyword>
<dbReference type="Pfam" id="PF08386">
    <property type="entry name" value="Abhydrolase_4"/>
    <property type="match status" value="1"/>
</dbReference>
<evidence type="ECO:0000259" key="5">
    <source>
        <dbReference type="Pfam" id="PF00561"/>
    </source>
</evidence>
<dbReference type="InterPro" id="IPR029058">
    <property type="entry name" value="AB_hydrolase_fold"/>
</dbReference>
<organism evidence="7 8">
    <name type="scientific">Xylaria multiplex</name>
    <dbReference type="NCBI Taxonomy" id="323545"/>
    <lineage>
        <taxon>Eukaryota</taxon>
        <taxon>Fungi</taxon>
        <taxon>Dikarya</taxon>
        <taxon>Ascomycota</taxon>
        <taxon>Pezizomycotina</taxon>
        <taxon>Sordariomycetes</taxon>
        <taxon>Xylariomycetidae</taxon>
        <taxon>Xylariales</taxon>
        <taxon>Xylariaceae</taxon>
        <taxon>Xylaria</taxon>
    </lineage>
</organism>
<evidence type="ECO:0000313" key="7">
    <source>
        <dbReference type="EMBL" id="KAF2967030.1"/>
    </source>
</evidence>
<dbReference type="InterPro" id="IPR013595">
    <property type="entry name" value="Pept_S33_TAP-like_C"/>
</dbReference>
<feature type="region of interest" description="Disordered" evidence="3">
    <location>
        <begin position="57"/>
        <end position="98"/>
    </location>
</feature>
<proteinExistence type="inferred from homology"/>
<reference evidence="7 8" key="1">
    <citation type="submission" date="2019-12" db="EMBL/GenBank/DDBJ databases">
        <title>Draft genome sequence of the ascomycete Xylaria multiplex DSM 110363.</title>
        <authorList>
            <person name="Buettner E."/>
            <person name="Kellner H."/>
        </authorList>
    </citation>
    <scope>NUCLEOTIDE SEQUENCE [LARGE SCALE GENOMIC DNA]</scope>
    <source>
        <strain evidence="7 8">DSM 110363</strain>
    </source>
</reference>
<dbReference type="Pfam" id="PF00561">
    <property type="entry name" value="Abhydrolase_1"/>
    <property type="match status" value="1"/>
</dbReference>
<dbReference type="Gene3D" id="3.40.50.1820">
    <property type="entry name" value="alpha/beta hydrolase"/>
    <property type="match status" value="1"/>
</dbReference>
<dbReference type="EMBL" id="WUBL01000075">
    <property type="protein sequence ID" value="KAF2967030.1"/>
    <property type="molecule type" value="Genomic_DNA"/>
</dbReference>
<feature type="compositionally biased region" description="Low complexity" evidence="3">
    <location>
        <begin position="85"/>
        <end position="98"/>
    </location>
</feature>
<evidence type="ECO:0000256" key="2">
    <source>
        <dbReference type="ARBA" id="ARBA00022801"/>
    </source>
</evidence>
<feature type="transmembrane region" description="Helical" evidence="4">
    <location>
        <begin position="161"/>
        <end position="183"/>
    </location>
</feature>
<dbReference type="Proteomes" id="UP000481858">
    <property type="component" value="Unassembled WGS sequence"/>
</dbReference>